<keyword evidence="11" id="KW-1185">Reference proteome</keyword>
<accession>A0ABR3NIK7</accession>
<evidence type="ECO:0000256" key="8">
    <source>
        <dbReference type="SAM" id="MobiDB-lite"/>
    </source>
</evidence>
<evidence type="ECO:0000256" key="2">
    <source>
        <dbReference type="ARBA" id="ARBA00004123"/>
    </source>
</evidence>
<evidence type="ECO:0000256" key="7">
    <source>
        <dbReference type="ARBA" id="ARBA00023242"/>
    </source>
</evidence>
<feature type="domain" description="DDE Tnp4" evidence="9">
    <location>
        <begin position="2"/>
        <end position="139"/>
    </location>
</feature>
<dbReference type="Pfam" id="PF13359">
    <property type="entry name" value="DDE_Tnp_4"/>
    <property type="match status" value="1"/>
</dbReference>
<comment type="caution">
    <text evidence="10">The sequence shown here is derived from an EMBL/GenBank/DDBJ whole genome shotgun (WGS) entry which is preliminary data.</text>
</comment>
<comment type="subcellular location">
    <subcellularLocation>
        <location evidence="2">Nucleus</location>
    </subcellularLocation>
</comment>
<dbReference type="PANTHER" id="PTHR22930:SF206">
    <property type="entry name" value="NUCLEASE HARBI1"/>
    <property type="match status" value="1"/>
</dbReference>
<feature type="compositionally biased region" description="Basic and acidic residues" evidence="8">
    <location>
        <begin position="161"/>
        <end position="176"/>
    </location>
</feature>
<evidence type="ECO:0000313" key="11">
    <source>
        <dbReference type="Proteomes" id="UP001558613"/>
    </source>
</evidence>
<evidence type="ECO:0000259" key="9">
    <source>
        <dbReference type="Pfam" id="PF13359"/>
    </source>
</evidence>
<dbReference type="PANTHER" id="PTHR22930">
    <property type="match status" value="1"/>
</dbReference>
<comment type="similarity">
    <text evidence="3">Belongs to the HARBI1 family.</text>
</comment>
<evidence type="ECO:0000313" key="10">
    <source>
        <dbReference type="EMBL" id="KAL1276531.1"/>
    </source>
</evidence>
<dbReference type="InterPro" id="IPR045249">
    <property type="entry name" value="HARBI1-like"/>
</dbReference>
<organism evidence="10 11">
    <name type="scientific">Cirrhinus molitorella</name>
    <name type="common">mud carp</name>
    <dbReference type="NCBI Taxonomy" id="172907"/>
    <lineage>
        <taxon>Eukaryota</taxon>
        <taxon>Metazoa</taxon>
        <taxon>Chordata</taxon>
        <taxon>Craniata</taxon>
        <taxon>Vertebrata</taxon>
        <taxon>Euteleostomi</taxon>
        <taxon>Actinopterygii</taxon>
        <taxon>Neopterygii</taxon>
        <taxon>Teleostei</taxon>
        <taxon>Ostariophysi</taxon>
        <taxon>Cypriniformes</taxon>
        <taxon>Cyprinidae</taxon>
        <taxon>Labeoninae</taxon>
        <taxon>Labeonini</taxon>
        <taxon>Cirrhinus</taxon>
    </lineage>
</organism>
<evidence type="ECO:0000256" key="5">
    <source>
        <dbReference type="ARBA" id="ARBA00022723"/>
    </source>
</evidence>
<keyword evidence="5" id="KW-0479">Metal-binding</keyword>
<keyword evidence="7" id="KW-0539">Nucleus</keyword>
<name>A0ABR3NIK7_9TELE</name>
<keyword evidence="4" id="KW-0540">Nuclease</keyword>
<protein>
    <recommendedName>
        <fullName evidence="9">DDE Tnp4 domain-containing protein</fullName>
    </recommendedName>
</protein>
<gene>
    <name evidence="10" type="ORF">QQF64_036154</name>
</gene>
<keyword evidence="6" id="KW-0378">Hydrolase</keyword>
<evidence type="ECO:0000256" key="6">
    <source>
        <dbReference type="ARBA" id="ARBA00022801"/>
    </source>
</evidence>
<feature type="region of interest" description="Disordered" evidence="8">
    <location>
        <begin position="153"/>
        <end position="176"/>
    </location>
</feature>
<sequence>MCYLNRKLFYSIQLQALCDHQGKYLDIFVGFPGSVHDSRVLRNSPIYLKALYPPEGYHILGNGGYPCLIQLISLVTPFREPLQNEVQRHFNHHHAKAQSIVERSFGSLKTQWRSLFFKALEVKPEFAPEVITCCTILHNICLTNGDIMEPEEVQPDEDDPVDQHVRDSQNEDQTRDRLAAVVSAPNSDDFPPALRQHDYL</sequence>
<evidence type="ECO:0000256" key="3">
    <source>
        <dbReference type="ARBA" id="ARBA00006958"/>
    </source>
</evidence>
<comment type="cofactor">
    <cofactor evidence="1">
        <name>a divalent metal cation</name>
        <dbReference type="ChEBI" id="CHEBI:60240"/>
    </cofactor>
</comment>
<evidence type="ECO:0000256" key="4">
    <source>
        <dbReference type="ARBA" id="ARBA00022722"/>
    </source>
</evidence>
<reference evidence="10 11" key="1">
    <citation type="submission" date="2023-09" db="EMBL/GenBank/DDBJ databases">
        <authorList>
            <person name="Wang M."/>
        </authorList>
    </citation>
    <scope>NUCLEOTIDE SEQUENCE [LARGE SCALE GENOMIC DNA]</scope>
    <source>
        <strain evidence="10">GT-2023</strain>
        <tissue evidence="10">Liver</tissue>
    </source>
</reference>
<dbReference type="EMBL" id="JAYMGO010000004">
    <property type="protein sequence ID" value="KAL1276531.1"/>
    <property type="molecule type" value="Genomic_DNA"/>
</dbReference>
<proteinExistence type="inferred from homology"/>
<dbReference type="InterPro" id="IPR027806">
    <property type="entry name" value="HARBI1_dom"/>
</dbReference>
<dbReference type="Proteomes" id="UP001558613">
    <property type="component" value="Unassembled WGS sequence"/>
</dbReference>
<evidence type="ECO:0000256" key="1">
    <source>
        <dbReference type="ARBA" id="ARBA00001968"/>
    </source>
</evidence>